<evidence type="ECO:0000256" key="1">
    <source>
        <dbReference type="HAMAP-Rule" id="MF_00676"/>
    </source>
</evidence>
<dbReference type="NCBIfam" id="NF003507">
    <property type="entry name" value="PRK05170.2-5"/>
    <property type="match status" value="1"/>
</dbReference>
<sequence>MFVAAEAMRITLTDRYWETKSLGEMTAEEWEALCDGCGKCCLMLLEDEDTGDVWETDVACKLFDQGCRACSDYANRQKHVPGCVQLSADNIEELRWMPKSCAYRRLAEGRGLAHWHPLVSGERDSVARAGKAVRLPLAREQDVDMRDLEDHVVTRRLSGKDLK</sequence>
<reference evidence="2" key="1">
    <citation type="journal article" date="2014" name="Int. J. Syst. Evol. Microbiol.">
        <title>Complete genome sequence of Corynebacterium casei LMG S-19264T (=DSM 44701T), isolated from a smear-ripened cheese.</title>
        <authorList>
            <consortium name="US DOE Joint Genome Institute (JGI-PGF)"/>
            <person name="Walter F."/>
            <person name="Albersmeier A."/>
            <person name="Kalinowski J."/>
            <person name="Ruckert C."/>
        </authorList>
    </citation>
    <scope>NUCLEOTIDE SEQUENCE</scope>
    <source>
        <strain evidence="2">CGMCC 1.14984</strain>
    </source>
</reference>
<gene>
    <name evidence="2" type="ORF">GCM10011355_32410</name>
</gene>
<dbReference type="PANTHER" id="PTHR37421:SF1">
    <property type="entry name" value="UPF0260 PROTEIN YCGN"/>
    <property type="match status" value="1"/>
</dbReference>
<dbReference type="HAMAP" id="MF_00676">
    <property type="entry name" value="UPF0260"/>
    <property type="match status" value="1"/>
</dbReference>
<dbReference type="AlphaFoldDB" id="A0A8J3A440"/>
<name>A0A8J3A440_9PROT</name>
<comment type="similarity">
    <text evidence="1">Belongs to the UPF0260 family.</text>
</comment>
<dbReference type="PIRSF" id="PIRSF006173">
    <property type="entry name" value="UCP006173"/>
    <property type="match status" value="1"/>
</dbReference>
<dbReference type="PANTHER" id="PTHR37421">
    <property type="entry name" value="UPF0260 PROTEIN YCGN"/>
    <property type="match status" value="1"/>
</dbReference>
<accession>A0A8J3A440</accession>
<dbReference type="EMBL" id="BMGZ01000004">
    <property type="protein sequence ID" value="GGI01534.1"/>
    <property type="molecule type" value="Genomic_DNA"/>
</dbReference>
<organism evidence="2 3">
    <name type="scientific">Aquisalinus luteolus</name>
    <dbReference type="NCBI Taxonomy" id="1566827"/>
    <lineage>
        <taxon>Bacteria</taxon>
        <taxon>Pseudomonadati</taxon>
        <taxon>Pseudomonadota</taxon>
        <taxon>Alphaproteobacteria</taxon>
        <taxon>Parvularculales</taxon>
        <taxon>Parvularculaceae</taxon>
        <taxon>Aquisalinus</taxon>
    </lineage>
</organism>
<comment type="caution">
    <text evidence="2">The sequence shown here is derived from an EMBL/GenBank/DDBJ whole genome shotgun (WGS) entry which is preliminary data.</text>
</comment>
<protein>
    <recommendedName>
        <fullName evidence="1">UPF0260 protein GCM10011355_32410</fullName>
    </recommendedName>
</protein>
<evidence type="ECO:0000313" key="2">
    <source>
        <dbReference type="EMBL" id="GGI01534.1"/>
    </source>
</evidence>
<dbReference type="Pfam" id="PF03692">
    <property type="entry name" value="CxxCxxCC"/>
    <property type="match status" value="1"/>
</dbReference>
<proteinExistence type="inferred from homology"/>
<dbReference type="InterPro" id="IPR005358">
    <property type="entry name" value="Puta_zinc/iron-chelating_dom"/>
</dbReference>
<dbReference type="Proteomes" id="UP000621856">
    <property type="component" value="Unassembled WGS sequence"/>
</dbReference>
<dbReference type="InterPro" id="IPR008228">
    <property type="entry name" value="UCP006173"/>
</dbReference>
<evidence type="ECO:0000313" key="3">
    <source>
        <dbReference type="Proteomes" id="UP000621856"/>
    </source>
</evidence>
<dbReference type="NCBIfam" id="NF003501">
    <property type="entry name" value="PRK05170.1-5"/>
    <property type="match status" value="1"/>
</dbReference>
<reference evidence="2" key="2">
    <citation type="submission" date="2020-09" db="EMBL/GenBank/DDBJ databases">
        <authorList>
            <person name="Sun Q."/>
            <person name="Zhou Y."/>
        </authorList>
    </citation>
    <scope>NUCLEOTIDE SEQUENCE</scope>
    <source>
        <strain evidence="2">CGMCC 1.14984</strain>
    </source>
</reference>